<dbReference type="Gene3D" id="3.40.220.10">
    <property type="entry name" value="Leucine Aminopeptidase, subunit E, domain 1"/>
    <property type="match status" value="1"/>
</dbReference>
<feature type="binding site" evidence="8">
    <location>
        <position position="349"/>
    </location>
    <ligand>
        <name>Mn(2+)</name>
        <dbReference type="ChEBI" id="CHEBI:29035"/>
        <label>1</label>
    </ligand>
</feature>
<comment type="cofactor">
    <cofactor evidence="8">
        <name>Mn(2+)</name>
        <dbReference type="ChEBI" id="CHEBI:29035"/>
    </cofactor>
    <text evidence="8">Binds 2 manganese ions per subunit.</text>
</comment>
<dbReference type="RefSeq" id="WP_358361882.1">
    <property type="nucleotide sequence ID" value="NZ_JBEZFP010000124.1"/>
</dbReference>
<dbReference type="PANTHER" id="PTHR11963:SF23">
    <property type="entry name" value="CYTOSOL AMINOPEPTIDASE"/>
    <property type="match status" value="1"/>
</dbReference>
<dbReference type="InterPro" id="IPR000819">
    <property type="entry name" value="Peptidase_M17_C"/>
</dbReference>
<dbReference type="InterPro" id="IPR023042">
    <property type="entry name" value="Peptidase_M17_leu_NH2_pept"/>
</dbReference>
<dbReference type="InterPro" id="IPR011356">
    <property type="entry name" value="Leucine_aapep/pepB"/>
</dbReference>
<dbReference type="HAMAP" id="MF_00181">
    <property type="entry name" value="Cytosol_peptidase_M17"/>
    <property type="match status" value="1"/>
</dbReference>
<dbReference type="PRINTS" id="PR00481">
    <property type="entry name" value="LAMNOPPTDASE"/>
</dbReference>
<dbReference type="InterPro" id="IPR008283">
    <property type="entry name" value="Peptidase_M17_N"/>
</dbReference>
<keyword evidence="8" id="KW-0464">Manganese</keyword>
<sequence length="504" mass="51050">MTTLSLSTSSAATLRADAVVIGLAKGDDGPSVVAGGEAVETAFGGALDSVLTALGATGAESEITRVPAAAGAGSFKAPVVVAVGLGAAPEDGFGTDQLRKAGGNAARAVAGLKKAAVAIALGDAASVGAFAQGVLLGAYTFDAYRENSLEGRKSAVKEVVLVGAKARDKAVKAAFEEALVVAESVNKARDLVNTPPNDLNPKVFAGIAVDLGKNFGFKVEVMDEKALAKGAYGGILGVGQGSATPPRLVRLGYTHPKAKRTIALIGKGITYDSGGISLKPAGANETMKMDMAGAAAVLGAVTAIARIGLQVNVTGWLALAENMPSGTATRPGDVLRMYGGRTVEVLNTDAEGRLVLADAITRACEESPEKIIDVATLTGAMMVALGNKTYGIIANDDDFRSAVHDAAERTGEPSWPMPTPAELRRSMDSTIADIKNIGERMGGGLSAGVFLREFVAEGVAWAHLDIAGPAYNEGEVSGYTAKGGTGVAVRTLVQVAADVADGTI</sequence>
<evidence type="ECO:0000256" key="2">
    <source>
        <dbReference type="ARBA" id="ARBA00000967"/>
    </source>
</evidence>
<comment type="subcellular location">
    <subcellularLocation>
        <location evidence="8">Cytoplasm</location>
    </subcellularLocation>
</comment>
<feature type="binding site" evidence="8">
    <location>
        <position position="267"/>
    </location>
    <ligand>
        <name>Mn(2+)</name>
        <dbReference type="ChEBI" id="CHEBI:29035"/>
        <label>2</label>
    </ligand>
</feature>
<evidence type="ECO:0000256" key="6">
    <source>
        <dbReference type="ARBA" id="ARBA00022801"/>
    </source>
</evidence>
<dbReference type="PANTHER" id="PTHR11963">
    <property type="entry name" value="LEUCINE AMINOPEPTIDASE-RELATED"/>
    <property type="match status" value="1"/>
</dbReference>
<evidence type="ECO:0000256" key="3">
    <source>
        <dbReference type="ARBA" id="ARBA00009528"/>
    </source>
</evidence>
<feature type="binding site" evidence="8">
    <location>
        <position position="272"/>
    </location>
    <ligand>
        <name>Mn(2+)</name>
        <dbReference type="ChEBI" id="CHEBI:29035"/>
        <label>2</label>
    </ligand>
</feature>
<dbReference type="Pfam" id="PF00883">
    <property type="entry name" value="Peptidase_M17"/>
    <property type="match status" value="1"/>
</dbReference>
<keyword evidence="6 8" id="KW-0378">Hydrolase</keyword>
<keyword evidence="4 8" id="KW-0031">Aminopeptidase</keyword>
<comment type="function">
    <text evidence="7 8">Presumably involved in the processing and regular turnover of intracellular proteins. Catalyzes the removal of unsubstituted N-terminal amino acids from various peptides.</text>
</comment>
<dbReference type="InterPro" id="IPR043472">
    <property type="entry name" value="Macro_dom-like"/>
</dbReference>
<evidence type="ECO:0000256" key="7">
    <source>
        <dbReference type="ARBA" id="ARBA00049972"/>
    </source>
</evidence>
<organism evidence="10 11">
    <name type="scientific">Streptodolium elevatio</name>
    <dbReference type="NCBI Taxonomy" id="3157996"/>
    <lineage>
        <taxon>Bacteria</taxon>
        <taxon>Bacillati</taxon>
        <taxon>Actinomycetota</taxon>
        <taxon>Actinomycetes</taxon>
        <taxon>Kitasatosporales</taxon>
        <taxon>Streptomycetaceae</taxon>
        <taxon>Streptodolium</taxon>
    </lineage>
</organism>
<accession>A0ABV3DRT8</accession>
<evidence type="ECO:0000259" key="9">
    <source>
        <dbReference type="PROSITE" id="PS00631"/>
    </source>
</evidence>
<feature type="active site" evidence="8">
    <location>
        <position position="279"/>
    </location>
</feature>
<comment type="catalytic activity">
    <reaction evidence="1 8">
        <text>Release of an N-terminal amino acid, Xaa-|-Yaa-, in which Xaa is preferably Leu, but may be other amino acids including Pro although not Arg or Lys, and Yaa may be Pro. Amino acid amides and methyl esters are also readily hydrolyzed, but rates on arylamides are exceedingly low.</text>
        <dbReference type="EC" id="3.4.11.1"/>
    </reaction>
</comment>
<proteinExistence type="inferred from homology"/>
<evidence type="ECO:0000256" key="8">
    <source>
        <dbReference type="HAMAP-Rule" id="MF_00181"/>
    </source>
</evidence>
<keyword evidence="5 8" id="KW-0645">Protease</keyword>
<dbReference type="PROSITE" id="PS00631">
    <property type="entry name" value="CYTOSOL_AP"/>
    <property type="match status" value="1"/>
</dbReference>
<dbReference type="Proteomes" id="UP001551482">
    <property type="component" value="Unassembled WGS sequence"/>
</dbReference>
<gene>
    <name evidence="8" type="primary">pepA</name>
    <name evidence="10" type="ORF">AB0C36_33835</name>
</gene>
<name>A0ABV3DRT8_9ACTN</name>
<dbReference type="NCBIfam" id="NF002073">
    <property type="entry name" value="PRK00913.1-2"/>
    <property type="match status" value="1"/>
</dbReference>
<feature type="domain" description="Cytosol aminopeptidase" evidence="9">
    <location>
        <begin position="347"/>
        <end position="354"/>
    </location>
</feature>
<dbReference type="Pfam" id="PF02789">
    <property type="entry name" value="Peptidase_M17_N"/>
    <property type="match status" value="1"/>
</dbReference>
<dbReference type="EMBL" id="JBEZFP010000124">
    <property type="protein sequence ID" value="MEU8138467.1"/>
    <property type="molecule type" value="Genomic_DNA"/>
</dbReference>
<dbReference type="Gene3D" id="3.40.630.10">
    <property type="entry name" value="Zn peptidases"/>
    <property type="match status" value="1"/>
</dbReference>
<dbReference type="SUPFAM" id="SSF52949">
    <property type="entry name" value="Macro domain-like"/>
    <property type="match status" value="1"/>
</dbReference>
<keyword evidence="8" id="KW-0479">Metal-binding</keyword>
<feature type="active site" evidence="8">
    <location>
        <position position="353"/>
    </location>
</feature>
<comment type="catalytic activity">
    <reaction evidence="2 8">
        <text>Release of an N-terminal amino acid, preferentially leucine, but not glutamic or aspartic acids.</text>
        <dbReference type="EC" id="3.4.11.10"/>
    </reaction>
</comment>
<comment type="similarity">
    <text evidence="3 8">Belongs to the peptidase M17 family.</text>
</comment>
<dbReference type="EC" id="3.4.11.10" evidence="8"/>
<evidence type="ECO:0000256" key="4">
    <source>
        <dbReference type="ARBA" id="ARBA00022438"/>
    </source>
</evidence>
<dbReference type="EC" id="3.4.11.1" evidence="8"/>
<dbReference type="CDD" id="cd00433">
    <property type="entry name" value="Peptidase_M17"/>
    <property type="match status" value="1"/>
</dbReference>
<reference evidence="10 11" key="1">
    <citation type="submission" date="2024-06" db="EMBL/GenBank/DDBJ databases">
        <title>The Natural Products Discovery Center: Release of the First 8490 Sequenced Strains for Exploring Actinobacteria Biosynthetic Diversity.</title>
        <authorList>
            <person name="Kalkreuter E."/>
            <person name="Kautsar S.A."/>
            <person name="Yang D."/>
            <person name="Bader C.D."/>
            <person name="Teijaro C.N."/>
            <person name="Fluegel L."/>
            <person name="Davis C.M."/>
            <person name="Simpson J.R."/>
            <person name="Lauterbach L."/>
            <person name="Steele A.D."/>
            <person name="Gui C."/>
            <person name="Meng S."/>
            <person name="Li G."/>
            <person name="Viehrig K."/>
            <person name="Ye F."/>
            <person name="Su P."/>
            <person name="Kiefer A.F."/>
            <person name="Nichols A."/>
            <person name="Cepeda A.J."/>
            <person name="Yan W."/>
            <person name="Fan B."/>
            <person name="Jiang Y."/>
            <person name="Adhikari A."/>
            <person name="Zheng C.-J."/>
            <person name="Schuster L."/>
            <person name="Cowan T.M."/>
            <person name="Smanski M.J."/>
            <person name="Chevrette M.G."/>
            <person name="De Carvalho L.P.S."/>
            <person name="Shen B."/>
        </authorList>
    </citation>
    <scope>NUCLEOTIDE SEQUENCE [LARGE SCALE GENOMIC DNA]</scope>
    <source>
        <strain evidence="10 11">NPDC048946</strain>
    </source>
</reference>
<feature type="binding site" evidence="8">
    <location>
        <position position="351"/>
    </location>
    <ligand>
        <name>Mn(2+)</name>
        <dbReference type="ChEBI" id="CHEBI:29035"/>
        <label>2</label>
    </ligand>
</feature>
<feature type="binding site" evidence="8">
    <location>
        <position position="351"/>
    </location>
    <ligand>
        <name>Mn(2+)</name>
        <dbReference type="ChEBI" id="CHEBI:29035"/>
        <label>1</label>
    </ligand>
</feature>
<keyword evidence="11" id="KW-1185">Reference proteome</keyword>
<evidence type="ECO:0000256" key="1">
    <source>
        <dbReference type="ARBA" id="ARBA00000135"/>
    </source>
</evidence>
<comment type="caution">
    <text evidence="10">The sequence shown here is derived from an EMBL/GenBank/DDBJ whole genome shotgun (WGS) entry which is preliminary data.</text>
</comment>
<evidence type="ECO:0000313" key="10">
    <source>
        <dbReference type="EMBL" id="MEU8138467.1"/>
    </source>
</evidence>
<feature type="binding site" evidence="8">
    <location>
        <position position="272"/>
    </location>
    <ligand>
        <name>Mn(2+)</name>
        <dbReference type="ChEBI" id="CHEBI:29035"/>
        <label>1</label>
    </ligand>
</feature>
<dbReference type="GO" id="GO:0004177">
    <property type="term" value="F:aminopeptidase activity"/>
    <property type="evidence" value="ECO:0007669"/>
    <property type="project" value="UniProtKB-KW"/>
</dbReference>
<keyword evidence="8" id="KW-0963">Cytoplasm</keyword>
<dbReference type="SUPFAM" id="SSF53187">
    <property type="entry name" value="Zn-dependent exopeptidases"/>
    <property type="match status" value="1"/>
</dbReference>
<evidence type="ECO:0000313" key="11">
    <source>
        <dbReference type="Proteomes" id="UP001551482"/>
    </source>
</evidence>
<feature type="binding site" evidence="8">
    <location>
        <position position="290"/>
    </location>
    <ligand>
        <name>Mn(2+)</name>
        <dbReference type="ChEBI" id="CHEBI:29035"/>
        <label>2</label>
    </ligand>
</feature>
<protein>
    <recommendedName>
        <fullName evidence="8">Probable cytosol aminopeptidase</fullName>
        <ecNumber evidence="8">3.4.11.1</ecNumber>
    </recommendedName>
    <alternativeName>
        <fullName evidence="8">Leucine aminopeptidase</fullName>
        <shortName evidence="8">LAP</shortName>
        <ecNumber evidence="8">3.4.11.10</ecNumber>
    </alternativeName>
    <alternativeName>
        <fullName evidence="8">Leucyl aminopeptidase</fullName>
    </alternativeName>
</protein>
<evidence type="ECO:0000256" key="5">
    <source>
        <dbReference type="ARBA" id="ARBA00022670"/>
    </source>
</evidence>